<dbReference type="RefSeq" id="WP_075104693.1">
    <property type="nucleotide sequence ID" value="NZ_MSJM01000004.1"/>
</dbReference>
<proteinExistence type="predicted"/>
<feature type="compositionally biased region" description="Low complexity" evidence="1">
    <location>
        <begin position="385"/>
        <end position="399"/>
    </location>
</feature>
<feature type="compositionally biased region" description="Acidic residues" evidence="1">
    <location>
        <begin position="708"/>
        <end position="722"/>
    </location>
</feature>
<dbReference type="InterPro" id="IPR037228">
    <property type="entry name" value="PhtA_dom_sf"/>
</dbReference>
<evidence type="ECO:0000313" key="3">
    <source>
        <dbReference type="Proteomes" id="UP000186890"/>
    </source>
</evidence>
<sequence length="794" mass="88390">MKQKYIIGSVAVLALSLCSYELGRHQAAEKTTSNRVAYVQQANTSAEEEPATVEELTPEQVSAKENISAEQIVIKITDQGYVTSHGDHFHYYNGKVPYDAIISEELIMNDPAYQLQETDIVNEVKDGYIIKVNGSYYLYLKNKENPTNVRSKDVIAQQRHQHRQAQNKANRPVTGAVATAKQQGRYTTDDGYVFHPSDIVEDTGDAYIVPHGNHFHYIPKSDLSPDELRAAQAYWNRRNQANGNAPKATPRPNAPIHVSQVPHSPVGQPANPARPTPKQPDRPSGPATPIAQPVQPVEEEIVRLLKELYALPLSQRYVEEDGLVFDPVQITNRTDRGVVVPHGNHYHFIPYSKLSALEQKIAKMIPIGRTFPGLTDPKGVGIASPQKPATPTKPTKPTKPVQPPHSTTPEKPISDQPKPPSTGPTTGQASLLAPKKDVSPAYQEFYQAAYQLISSAARVLEVSKAEKTAYDGLNQLIKELNGEPTDKVRLTRAILAEIASVQYPERVGKPNSQIKYTAQELQVAKRAGMYTTSDGYIFDAKDIISDEGEGYLAPHMDHSHYIPKTDLSEKEQEEARRYVAEAGLADKKEEPASPTTGEKAIDIYNRVTAEKLIPVEKMPYHSAYVVDFRNGQMIIPHYDHYHNIPLSWFDNGDFEAPEGYTLEQFLATVKYYVLHPEDRPQSDDGFGSASDHGKVLEEAPEEKPATSETEEEDNTSEAPEEVDEYKLAMIKLAKEFGMNADDFENKLVAIVLKYRVSIENFSYQPEQKTVSLVTKSGRNVTISLETMAEVPVSE</sequence>
<dbReference type="OrthoDB" id="3264350at2"/>
<evidence type="ECO:0000313" key="2">
    <source>
        <dbReference type="EMBL" id="OLF47816.1"/>
    </source>
</evidence>
<organism evidence="2 3">
    <name type="scientific">Streptococcus cuniculi</name>
    <dbReference type="NCBI Taxonomy" id="1432788"/>
    <lineage>
        <taxon>Bacteria</taxon>
        <taxon>Bacillati</taxon>
        <taxon>Bacillota</taxon>
        <taxon>Bacilli</taxon>
        <taxon>Lactobacillales</taxon>
        <taxon>Streptococcaceae</taxon>
        <taxon>Streptococcus</taxon>
    </lineage>
</organism>
<name>A0A1Q8E7Q0_9STRE</name>
<feature type="region of interest" description="Disordered" evidence="1">
    <location>
        <begin position="240"/>
        <end position="294"/>
    </location>
</feature>
<feature type="compositionally biased region" description="Basic and acidic residues" evidence="1">
    <location>
        <begin position="691"/>
        <end position="705"/>
    </location>
</feature>
<dbReference type="InterPro" id="IPR006270">
    <property type="entry name" value="Strep_his_triad_rpt"/>
</dbReference>
<dbReference type="InterPro" id="IPR023832">
    <property type="entry name" value="His_triad_protein"/>
</dbReference>
<reference evidence="3" key="1">
    <citation type="submission" date="2016-12" db="EMBL/GenBank/DDBJ databases">
        <authorList>
            <person name="Gulvik C.A."/>
        </authorList>
    </citation>
    <scope>NUCLEOTIDE SEQUENCE [LARGE SCALE GENOMIC DNA]</scope>
    <source>
        <strain evidence="3">NED12-00049-6B</strain>
    </source>
</reference>
<dbReference type="SUPFAM" id="SSF142887">
    <property type="entry name" value="PhtA domain-like"/>
    <property type="match status" value="3"/>
</dbReference>
<dbReference type="Pfam" id="PF04270">
    <property type="entry name" value="Strep_his_triad"/>
    <property type="match status" value="5"/>
</dbReference>
<evidence type="ECO:0008006" key="4">
    <source>
        <dbReference type="Google" id="ProtNLM"/>
    </source>
</evidence>
<accession>A0A1Q8E7Q0</accession>
<dbReference type="Gene3D" id="3.10.50.90">
    <property type="match status" value="4"/>
</dbReference>
<keyword evidence="3" id="KW-1185">Reference proteome</keyword>
<dbReference type="Proteomes" id="UP000186890">
    <property type="component" value="Unassembled WGS sequence"/>
</dbReference>
<protein>
    <recommendedName>
        <fullName evidence="4">Pneumococcal-type histidine triad protein</fullName>
    </recommendedName>
</protein>
<feature type="region of interest" description="Disordered" evidence="1">
    <location>
        <begin position="374"/>
        <end position="431"/>
    </location>
</feature>
<dbReference type="AlphaFoldDB" id="A0A1Q8E7Q0"/>
<gene>
    <name evidence="2" type="ORF">BU202_04945</name>
</gene>
<feature type="region of interest" description="Disordered" evidence="1">
    <location>
        <begin position="680"/>
        <end position="722"/>
    </location>
</feature>
<dbReference type="EMBL" id="MSJM01000004">
    <property type="protein sequence ID" value="OLF47816.1"/>
    <property type="molecule type" value="Genomic_DNA"/>
</dbReference>
<evidence type="ECO:0000256" key="1">
    <source>
        <dbReference type="SAM" id="MobiDB-lite"/>
    </source>
</evidence>
<comment type="caution">
    <text evidence="2">The sequence shown here is derived from an EMBL/GenBank/DDBJ whole genome shotgun (WGS) entry which is preliminary data.</text>
</comment>
<dbReference type="NCBIfam" id="TIGR01363">
    <property type="entry name" value="strep_his_triad"/>
    <property type="match status" value="2"/>
</dbReference>